<proteinExistence type="predicted"/>
<feature type="compositionally biased region" description="Basic and acidic residues" evidence="1">
    <location>
        <begin position="8"/>
        <end position="42"/>
    </location>
</feature>
<dbReference type="EMBL" id="BKCJ011090964">
    <property type="protein sequence ID" value="GFC83731.1"/>
    <property type="molecule type" value="Genomic_DNA"/>
</dbReference>
<reference evidence="2" key="1">
    <citation type="journal article" date="2019" name="Sci. Rep.">
        <title>Draft genome of Tanacetum cinerariifolium, the natural source of mosquito coil.</title>
        <authorList>
            <person name="Yamashiro T."/>
            <person name="Shiraishi A."/>
            <person name="Satake H."/>
            <person name="Nakayama K."/>
        </authorList>
    </citation>
    <scope>NUCLEOTIDE SEQUENCE</scope>
</reference>
<sequence length="129" mass="15307">MVDTAGLKTRDKEVQISKRTVQEVDRQSTEEEKGKKSDDSNRPKQNLGDDIEKKELKAYLDIVSVDEFVMEVESLATEYPIIDWKTHVLAEHFMYYQIIRADRSLRITRFLVRCLMTLTDKMSWIYIDW</sequence>
<organism evidence="2">
    <name type="scientific">Tanacetum cinerariifolium</name>
    <name type="common">Dalmatian daisy</name>
    <name type="synonym">Chrysanthemum cinerariifolium</name>
    <dbReference type="NCBI Taxonomy" id="118510"/>
    <lineage>
        <taxon>Eukaryota</taxon>
        <taxon>Viridiplantae</taxon>
        <taxon>Streptophyta</taxon>
        <taxon>Embryophyta</taxon>
        <taxon>Tracheophyta</taxon>
        <taxon>Spermatophyta</taxon>
        <taxon>Magnoliopsida</taxon>
        <taxon>eudicotyledons</taxon>
        <taxon>Gunneridae</taxon>
        <taxon>Pentapetalae</taxon>
        <taxon>asterids</taxon>
        <taxon>campanulids</taxon>
        <taxon>Asterales</taxon>
        <taxon>Asteraceae</taxon>
        <taxon>Asteroideae</taxon>
        <taxon>Anthemideae</taxon>
        <taxon>Anthemidinae</taxon>
        <taxon>Tanacetum</taxon>
    </lineage>
</organism>
<dbReference type="AlphaFoldDB" id="A0A699RM97"/>
<evidence type="ECO:0000313" key="2">
    <source>
        <dbReference type="EMBL" id="GFC83731.1"/>
    </source>
</evidence>
<protein>
    <submittedName>
        <fullName evidence="2">Uncharacterized protein</fullName>
    </submittedName>
</protein>
<name>A0A699RM97_TANCI</name>
<accession>A0A699RM97</accession>
<gene>
    <name evidence="2" type="ORF">Tci_855701</name>
</gene>
<comment type="caution">
    <text evidence="2">The sequence shown here is derived from an EMBL/GenBank/DDBJ whole genome shotgun (WGS) entry which is preliminary data.</text>
</comment>
<feature type="region of interest" description="Disordered" evidence="1">
    <location>
        <begin position="1"/>
        <end position="49"/>
    </location>
</feature>
<evidence type="ECO:0000256" key="1">
    <source>
        <dbReference type="SAM" id="MobiDB-lite"/>
    </source>
</evidence>